<organism evidence="1 2">
    <name type="scientific">Panagrolaimus sp. JU765</name>
    <dbReference type="NCBI Taxonomy" id="591449"/>
    <lineage>
        <taxon>Eukaryota</taxon>
        <taxon>Metazoa</taxon>
        <taxon>Ecdysozoa</taxon>
        <taxon>Nematoda</taxon>
        <taxon>Chromadorea</taxon>
        <taxon>Rhabditida</taxon>
        <taxon>Tylenchina</taxon>
        <taxon>Panagrolaimomorpha</taxon>
        <taxon>Panagrolaimoidea</taxon>
        <taxon>Panagrolaimidae</taxon>
        <taxon>Panagrolaimus</taxon>
    </lineage>
</organism>
<name>A0AC34RH55_9BILA</name>
<reference evidence="2" key="1">
    <citation type="submission" date="2022-11" db="UniProtKB">
        <authorList>
            <consortium name="WormBaseParasite"/>
        </authorList>
    </citation>
    <scope>IDENTIFICATION</scope>
</reference>
<evidence type="ECO:0000313" key="2">
    <source>
        <dbReference type="WBParaSite" id="JU765_v2.g6937.t1"/>
    </source>
</evidence>
<dbReference type="WBParaSite" id="JU765_v2.g6937.t1">
    <property type="protein sequence ID" value="JU765_v2.g6937.t1"/>
    <property type="gene ID" value="JU765_v2.g6937"/>
</dbReference>
<dbReference type="Proteomes" id="UP000887576">
    <property type="component" value="Unplaced"/>
</dbReference>
<evidence type="ECO:0000313" key="1">
    <source>
        <dbReference type="Proteomes" id="UP000887576"/>
    </source>
</evidence>
<proteinExistence type="predicted"/>
<sequence length="352" mass="39221">MQLIVLIFFCLVTVGSANQCGISGQATGKYRPILSNYTNEENTNRILGGDESFEGRWPWITYLLSGDGNKNFTAACTATIIGDRWILTAAHCIKKEVAVRYGSIEKPNRFQNNMQLVNESFAHPCYDPSKAYVADIALLKLNEKIKFNETISPICLWKNDELKQDDLLIAAGWGVIFNYATGNQTGNETSIEQFPINYTSPKILNERLMSMKNDENCSEMIKSKDETANFKRFLCHYGVNSGGMSGDSGGPSMALKNDTWIQVGVASWGLFLIRGNNRIDMAEMMIHTRVSNYCGWIAKTTNNEVQCQGGKENVDTDEIICQKEKPSKPSSAEGKTLKSLILSIILLKILSF</sequence>
<accession>A0AC34RH55</accession>
<protein>
    <submittedName>
        <fullName evidence="2">Peptidase S1 domain-containing protein</fullName>
    </submittedName>
</protein>